<keyword evidence="4 6" id="KW-1133">Transmembrane helix</keyword>
<keyword evidence="3 6" id="KW-0812">Transmembrane</keyword>
<sequence>MDSFLEFLTTPLGLVIIGVVLITIIFISTYNRFISLRNRVKEAFRAIDTYLEQRFDQLTKLADAVASYTDHEKSTHTRLAEIRSGYHAMSSDEKIKVAKEVENLESRLKLQIENYPELKADGVYLNLMQSITDIEEKLSASRRSYNANVYKYNTKLEHFPSNLFGTMMGFKKAEMFEATEEKRQDIDLRGRLGGM</sequence>
<comment type="subcellular location">
    <subcellularLocation>
        <location evidence="1">Membrane</location>
        <topology evidence="1">Single-pass membrane protein</topology>
    </subcellularLocation>
</comment>
<comment type="similarity">
    <text evidence="2">Belongs to the LemA family.</text>
</comment>
<dbReference type="Pfam" id="PF04011">
    <property type="entry name" value="LemA"/>
    <property type="match status" value="1"/>
</dbReference>
<evidence type="ECO:0000256" key="3">
    <source>
        <dbReference type="ARBA" id="ARBA00022692"/>
    </source>
</evidence>
<evidence type="ECO:0000256" key="6">
    <source>
        <dbReference type="SAM" id="Phobius"/>
    </source>
</evidence>
<proteinExistence type="inferred from homology"/>
<dbReference type="EMBL" id="JBHSMC010000001">
    <property type="protein sequence ID" value="MFC5463611.1"/>
    <property type="molecule type" value="Genomic_DNA"/>
</dbReference>
<feature type="transmembrane region" description="Helical" evidence="6">
    <location>
        <begin position="12"/>
        <end position="31"/>
    </location>
</feature>
<evidence type="ECO:0000313" key="7">
    <source>
        <dbReference type="EMBL" id="MFC5463611.1"/>
    </source>
</evidence>
<evidence type="ECO:0000256" key="5">
    <source>
        <dbReference type="ARBA" id="ARBA00023136"/>
    </source>
</evidence>
<keyword evidence="8" id="KW-1185">Reference proteome</keyword>
<dbReference type="Proteomes" id="UP001596147">
    <property type="component" value="Unassembled WGS sequence"/>
</dbReference>
<dbReference type="InterPro" id="IPR023353">
    <property type="entry name" value="LemA-like_dom_sf"/>
</dbReference>
<evidence type="ECO:0000256" key="2">
    <source>
        <dbReference type="ARBA" id="ARBA00008854"/>
    </source>
</evidence>
<reference evidence="8" key="1">
    <citation type="journal article" date="2019" name="Int. J. Syst. Evol. Microbiol.">
        <title>The Global Catalogue of Microorganisms (GCM) 10K type strain sequencing project: providing services to taxonomists for standard genome sequencing and annotation.</title>
        <authorList>
            <consortium name="The Broad Institute Genomics Platform"/>
            <consortium name="The Broad Institute Genome Sequencing Center for Infectious Disease"/>
            <person name="Wu L."/>
            <person name="Ma J."/>
        </authorList>
    </citation>
    <scope>NUCLEOTIDE SEQUENCE [LARGE SCALE GENOMIC DNA]</scope>
    <source>
        <strain evidence="8">CGMCC 1.12237</strain>
    </source>
</reference>
<dbReference type="RefSeq" id="WP_382347334.1">
    <property type="nucleotide sequence ID" value="NZ_JBHSMC010000001.1"/>
</dbReference>
<comment type="caution">
    <text evidence="7">The sequence shown here is derived from an EMBL/GenBank/DDBJ whole genome shotgun (WGS) entry which is preliminary data.</text>
</comment>
<name>A0ABW0LFL0_9BACI</name>
<dbReference type="PANTHER" id="PTHR34478">
    <property type="entry name" value="PROTEIN LEMA"/>
    <property type="match status" value="1"/>
</dbReference>
<dbReference type="InterPro" id="IPR007156">
    <property type="entry name" value="MamQ_LemA"/>
</dbReference>
<keyword evidence="5 6" id="KW-0472">Membrane</keyword>
<evidence type="ECO:0000256" key="4">
    <source>
        <dbReference type="ARBA" id="ARBA00022989"/>
    </source>
</evidence>
<dbReference type="SUPFAM" id="SSF140478">
    <property type="entry name" value="LemA-like"/>
    <property type="match status" value="1"/>
</dbReference>
<dbReference type="PANTHER" id="PTHR34478:SF1">
    <property type="entry name" value="PROTEIN LEMA"/>
    <property type="match status" value="1"/>
</dbReference>
<dbReference type="Gene3D" id="1.20.1440.20">
    <property type="entry name" value="LemA-like domain"/>
    <property type="match status" value="1"/>
</dbReference>
<evidence type="ECO:0000313" key="8">
    <source>
        <dbReference type="Proteomes" id="UP001596147"/>
    </source>
</evidence>
<organism evidence="7 8">
    <name type="scientific">Lederbergia graminis</name>
    <dbReference type="NCBI Taxonomy" id="735518"/>
    <lineage>
        <taxon>Bacteria</taxon>
        <taxon>Bacillati</taxon>
        <taxon>Bacillota</taxon>
        <taxon>Bacilli</taxon>
        <taxon>Bacillales</taxon>
        <taxon>Bacillaceae</taxon>
        <taxon>Lederbergia</taxon>
    </lineage>
</organism>
<gene>
    <name evidence="7" type="ORF">ACFPM4_02455</name>
</gene>
<accession>A0ABW0LFL0</accession>
<evidence type="ECO:0000256" key="1">
    <source>
        <dbReference type="ARBA" id="ARBA00004167"/>
    </source>
</evidence>
<protein>
    <submittedName>
        <fullName evidence="7">LemA family protein</fullName>
    </submittedName>
</protein>